<evidence type="ECO:0000313" key="1">
    <source>
        <dbReference type="EMBL" id="CUR58675.1"/>
    </source>
</evidence>
<accession>A0A2P2C9K7</accession>
<reference evidence="1" key="1">
    <citation type="submission" date="2015-08" db="EMBL/GenBank/DDBJ databases">
        <authorList>
            <person name="Babu N.S."/>
            <person name="Beckwith C.J."/>
            <person name="Beseler K.G."/>
            <person name="Brison A."/>
            <person name="Carone J.V."/>
            <person name="Caskin T.P."/>
            <person name="Diamond M."/>
            <person name="Durham M.E."/>
            <person name="Foxe J.M."/>
            <person name="Go M."/>
            <person name="Henderson B.A."/>
            <person name="Jones I.B."/>
            <person name="McGettigan J.A."/>
            <person name="Micheletti S.J."/>
            <person name="Nasrallah M.E."/>
            <person name="Ortiz D."/>
            <person name="Piller C.R."/>
            <person name="Privatt S.R."/>
            <person name="Schneider S.L."/>
            <person name="Sharp S."/>
            <person name="Smith T.C."/>
            <person name="Stanton J.D."/>
            <person name="Ullery H.E."/>
            <person name="Wilson R.J."/>
            <person name="Serrano M.G."/>
            <person name="Buck G."/>
            <person name="Lee V."/>
            <person name="Wang Y."/>
            <person name="Carvalho R."/>
            <person name="Voegtly L."/>
            <person name="Shi R."/>
            <person name="Duckworth R."/>
            <person name="Johnson A."/>
            <person name="Loviza R."/>
            <person name="Walstead R."/>
            <person name="Shah Z."/>
            <person name="Kiflezghi M."/>
            <person name="Wade K."/>
            <person name="Ball S.L."/>
            <person name="Bradley K.W."/>
            <person name="Asai D.J."/>
            <person name="Bowman C.A."/>
            <person name="Russell D.A."/>
            <person name="Pope W.H."/>
            <person name="Jacobs-Sera D."/>
            <person name="Hendrix R.W."/>
            <person name="Hatfull G.F."/>
        </authorList>
    </citation>
    <scope>NUCLEOTIDE SEQUENCE</scope>
</reference>
<proteinExistence type="predicted"/>
<sequence length="151" mass="15910">MTIIRGAGRAFAILLVALAVMLPTAAHAVAPDRPLVARKPSIAFGERQIGGEYYGRTTITNKSKRPLRVLVYAGLPDDFGFGLMPGSTCPALDEGAILAARESCVAVVRFSPTEGFLNWPAIGEMFADSFDPVTGARVGHLLIPVTGTAVL</sequence>
<dbReference type="EMBL" id="CZKA01000049">
    <property type="protein sequence ID" value="CUR58675.1"/>
    <property type="molecule type" value="Genomic_DNA"/>
</dbReference>
<protein>
    <submittedName>
        <fullName evidence="1">Uncharacterized protein</fullName>
    </submittedName>
</protein>
<dbReference type="AlphaFoldDB" id="A0A2P2C9K7"/>
<gene>
    <name evidence="1" type="ORF">NOCA2530034</name>
</gene>
<organism evidence="1">
    <name type="scientific">metagenome</name>
    <dbReference type="NCBI Taxonomy" id="256318"/>
    <lineage>
        <taxon>unclassified sequences</taxon>
        <taxon>metagenomes</taxon>
    </lineage>
</organism>
<name>A0A2P2C9K7_9ZZZZ</name>